<feature type="region of interest" description="Disordered" evidence="1">
    <location>
        <begin position="513"/>
        <end position="541"/>
    </location>
</feature>
<organism evidence="3 4">
    <name type="scientific">Vitrella brassicaformis (strain CCMP3155)</name>
    <dbReference type="NCBI Taxonomy" id="1169540"/>
    <lineage>
        <taxon>Eukaryota</taxon>
        <taxon>Sar</taxon>
        <taxon>Alveolata</taxon>
        <taxon>Colpodellida</taxon>
        <taxon>Vitrellaceae</taxon>
        <taxon>Vitrella</taxon>
    </lineage>
</organism>
<dbReference type="InParanoid" id="A0A0G4EKZ0"/>
<dbReference type="VEuPathDB" id="CryptoDB:Vbra_12192"/>
<dbReference type="InterPro" id="IPR037593">
    <property type="entry name" value="MIOS/Sea4"/>
</dbReference>
<feature type="region of interest" description="Disordered" evidence="1">
    <location>
        <begin position="1044"/>
        <end position="1063"/>
    </location>
</feature>
<proteinExistence type="predicted"/>
<feature type="region of interest" description="Disordered" evidence="1">
    <location>
        <begin position="868"/>
        <end position="891"/>
    </location>
</feature>
<feature type="domain" description="GATOR2 complex protein MIO zinc-ribbon like" evidence="2">
    <location>
        <begin position="1104"/>
        <end position="1192"/>
    </location>
</feature>
<sequence>MSDRLVPLSSIKDRFFCYRQAENRHGIIRADSTSSSPDWITSQPLSLDDDSCFVDFSPSIDASQPYQGVLAYSHFAALIDIGDSSKGRVVADLTLQPYSLEQLTPRASCVDWNAYNNGLVAIGWDHRVYLYDLNWMHTTPHVPVHPPFLSDATQPASCPLLAPPLSIHPHEHARPVSCRFVGPSTLMIGWTREAFSPGSSAAGSSRVSGWLTMHDLLDAASYRSTDVQKHTSAAVDGLTVNGLAPEMVAGHSMACEGKGLIEVIDRRRFGDTFRRLEVDGPVRRVRWSHYKRLTLGEMSGDDTAADSVRLRVFTPAEARPDCHPLLYPSARAITPEKNSLLMDFAFCPTDKTGVERLICLHQDGALSTTAPCPRPVPLLPTATSGTIDPPPFSSDVLMPAASQDQPLPNGPLTLPLAEKSADRSLEARMVDWWRVSDGTELMRERLAVGEHGEGEEDSDSGRRKAAVKSVAAKGKRERLLHGMDMSEYAAVLRQQAIRLYQYLPPSVLQQAHTLPNPREPIPIPLPPTDRRRTKLNDPTTSTQRVSFYGRLAYRLTAAAEIWTWVERVLDMRDGAGHADENEPDAERGIRRTYRGLVDCLKGKARRESDGTKEADLRLPKEDDTGLVENTLLGDSIMVYTSSKRDAALAFLGFGPSVDASSWSRSNMAAADPSAAVQAILTGILFLRADLLLKAALLVETLTPYAKEGGLEILRHLPSVIASFARLMTPQTGEGAPSVEWDVNQGLWRVESDLLLHRPLSDWLGLPHGLTLRFAFHVILAVTSHIDRSTAKVLDYRGGVGAADGPSRIRRLMETTAVKRVWAARQEDRDADKEDVNGEEESKVDAPAALFEAILLHLITNPFLSSRAVPLPTAPPSPDKPPPTQPLTDSTDSDIYSYASMRFRAALALRYLSPAVLQSWLNSEVTVCCRDGLLDGFWLVGVAGRPYHGHGEGEGEGGGRTIEEEMVRRYVNCTGDLQAPALFAAATGLSRPHQAAIQSVQHPQPSPHQPFVLIQLLFHEYRALLQRWGRTLQCIDLLVLETSHPDMSGRRDKEKDKGGAGGPVAVVPRGDARHCWYCNEALTGPGQPSLARKTLRPSDEDDFQLSFRCPNTHCKKELTKCAICLMPVPRLNTAHDGAKTNGSVAPTAQLDVSKWFVWCTLCHHGGCADHMLEWFHRYGFRGCPVPDCNCHCDL</sequence>
<evidence type="ECO:0000256" key="1">
    <source>
        <dbReference type="SAM" id="MobiDB-lite"/>
    </source>
</evidence>
<name>A0A0G4EKZ0_VITBC</name>
<feature type="compositionally biased region" description="Pro residues" evidence="1">
    <location>
        <begin position="871"/>
        <end position="884"/>
    </location>
</feature>
<dbReference type="PANTHER" id="PTHR16453">
    <property type="entry name" value="WD40 DOMAIN-CONTAINING PROTEIN MIO FAMILY MEMBER"/>
    <property type="match status" value="1"/>
</dbReference>
<gene>
    <name evidence="3" type="ORF">Vbra_12192</name>
</gene>
<evidence type="ECO:0000313" key="3">
    <source>
        <dbReference type="EMBL" id="CEL97425.1"/>
    </source>
</evidence>
<dbReference type="InterPro" id="IPR031488">
    <property type="entry name" value="Zn_ribbon_mio"/>
</dbReference>
<keyword evidence="4" id="KW-1185">Reference proteome</keyword>
<dbReference type="CDD" id="cd16691">
    <property type="entry name" value="mRING-H2-C3H3C2_Mio"/>
    <property type="match status" value="1"/>
</dbReference>
<dbReference type="PANTHER" id="PTHR16453:SF9">
    <property type="entry name" value="GATOR COMPLEX PROTEIN MIOS"/>
    <property type="match status" value="1"/>
</dbReference>
<dbReference type="OrthoDB" id="341486at2759"/>
<evidence type="ECO:0000259" key="2">
    <source>
        <dbReference type="Pfam" id="PF17034"/>
    </source>
</evidence>
<dbReference type="STRING" id="1169540.A0A0G4EKZ0"/>
<feature type="region of interest" description="Disordered" evidence="1">
    <location>
        <begin position="447"/>
        <end position="466"/>
    </location>
</feature>
<accession>A0A0G4EKZ0</accession>
<dbReference type="SUPFAM" id="SSF69322">
    <property type="entry name" value="Tricorn protease domain 2"/>
    <property type="match status" value="1"/>
</dbReference>
<protein>
    <recommendedName>
        <fullName evidence="2">GATOR2 complex protein MIO zinc-ribbon like domain-containing protein</fullName>
    </recommendedName>
</protein>
<dbReference type="EMBL" id="CDMY01000255">
    <property type="protein sequence ID" value="CEL97425.1"/>
    <property type="molecule type" value="Genomic_DNA"/>
</dbReference>
<evidence type="ECO:0000313" key="4">
    <source>
        <dbReference type="Proteomes" id="UP000041254"/>
    </source>
</evidence>
<dbReference type="GO" id="GO:0005737">
    <property type="term" value="C:cytoplasm"/>
    <property type="evidence" value="ECO:0007669"/>
    <property type="project" value="TreeGrafter"/>
</dbReference>
<feature type="compositionally biased region" description="Basic and acidic residues" evidence="1">
    <location>
        <begin position="1044"/>
        <end position="1057"/>
    </location>
</feature>
<reference evidence="3 4" key="1">
    <citation type="submission" date="2014-11" db="EMBL/GenBank/DDBJ databases">
        <authorList>
            <person name="Zhu J."/>
            <person name="Qi W."/>
            <person name="Song R."/>
        </authorList>
    </citation>
    <scope>NUCLEOTIDE SEQUENCE [LARGE SCALE GENOMIC DNA]</scope>
</reference>
<feature type="compositionally biased region" description="Pro residues" evidence="1">
    <location>
        <begin position="517"/>
        <end position="527"/>
    </location>
</feature>
<dbReference type="Pfam" id="PF17034">
    <property type="entry name" value="zinc_ribbon_16"/>
    <property type="match status" value="1"/>
</dbReference>
<dbReference type="Proteomes" id="UP000041254">
    <property type="component" value="Unassembled WGS sequence"/>
</dbReference>
<dbReference type="AlphaFoldDB" id="A0A0G4EKZ0"/>